<sequence length="356" mass="39933">MQMYYQPQNQTPQGYYQTVQNQPVFAPVYVTSPNISYPPPSLQQNMGPPTYQMPTPTPPFVYTNNDSVPQNSIMTSEAYRHLQQSIRGPIDSIISRGYGFNDVHQPQTLQKKPNASLLAFNENDELVPRTEGMQPATADRFQSGPSTEKRSSSDTGISDCCSVQENKSELDVETGETGETSGKPPSFTEENFPMFGSSNDTSSEITSIANCTTIENTRITFAEKAKANQDKQQIANQNNVQIKSTNTQVALERETVENENVEIDQSPSSSTPLPIQNSNPVVIRTIIDDEEYFDAMEYVEQPKVVKETKKTSKKKTNEWVVPKPSNSRVETTPKRAIEEEKPKIQVKNRFDLLDDN</sequence>
<feature type="region of interest" description="Disordered" evidence="1">
    <location>
        <begin position="125"/>
        <end position="203"/>
    </location>
</feature>
<feature type="region of interest" description="Disordered" evidence="1">
    <location>
        <begin position="307"/>
        <end position="334"/>
    </location>
</feature>
<evidence type="ECO:0000313" key="3">
    <source>
        <dbReference type="Proteomes" id="UP001152747"/>
    </source>
</evidence>
<dbReference type="AlphaFoldDB" id="A0A9P1J4V0"/>
<dbReference type="Proteomes" id="UP001152747">
    <property type="component" value="Unassembled WGS sequence"/>
</dbReference>
<evidence type="ECO:0000256" key="1">
    <source>
        <dbReference type="SAM" id="MobiDB-lite"/>
    </source>
</evidence>
<dbReference type="EMBL" id="CANHGI010000006">
    <property type="protein sequence ID" value="CAI5455670.1"/>
    <property type="molecule type" value="Genomic_DNA"/>
</dbReference>
<protein>
    <submittedName>
        <fullName evidence="2">Uncharacterized protein</fullName>
    </submittedName>
</protein>
<comment type="caution">
    <text evidence="2">The sequence shown here is derived from an EMBL/GenBank/DDBJ whole genome shotgun (WGS) entry which is preliminary data.</text>
</comment>
<proteinExistence type="predicted"/>
<accession>A0A9P1J4V0</accession>
<gene>
    <name evidence="2" type="ORF">CAMP_LOCUS18307</name>
</gene>
<evidence type="ECO:0000313" key="2">
    <source>
        <dbReference type="EMBL" id="CAI5455670.1"/>
    </source>
</evidence>
<name>A0A9P1J4V0_9PELO</name>
<keyword evidence="3" id="KW-1185">Reference proteome</keyword>
<reference evidence="2" key="1">
    <citation type="submission" date="2022-11" db="EMBL/GenBank/DDBJ databases">
        <authorList>
            <person name="Kikuchi T."/>
        </authorList>
    </citation>
    <scope>NUCLEOTIDE SEQUENCE</scope>
    <source>
        <strain evidence="2">PS1010</strain>
    </source>
</reference>
<feature type="compositionally biased region" description="Polar residues" evidence="1">
    <location>
        <begin position="153"/>
        <end position="165"/>
    </location>
</feature>
<organism evidence="2 3">
    <name type="scientific">Caenorhabditis angaria</name>
    <dbReference type="NCBI Taxonomy" id="860376"/>
    <lineage>
        <taxon>Eukaryota</taxon>
        <taxon>Metazoa</taxon>
        <taxon>Ecdysozoa</taxon>
        <taxon>Nematoda</taxon>
        <taxon>Chromadorea</taxon>
        <taxon>Rhabditida</taxon>
        <taxon>Rhabditina</taxon>
        <taxon>Rhabditomorpha</taxon>
        <taxon>Rhabditoidea</taxon>
        <taxon>Rhabditidae</taxon>
        <taxon>Peloderinae</taxon>
        <taxon>Caenorhabditis</taxon>
    </lineage>
</organism>